<dbReference type="Proteomes" id="UP000596049">
    <property type="component" value="Chromosome"/>
</dbReference>
<name>A0ABX7APB2_9BACI</name>
<evidence type="ECO:0008006" key="3">
    <source>
        <dbReference type="Google" id="ProtNLM"/>
    </source>
</evidence>
<dbReference type="EMBL" id="CP067341">
    <property type="protein sequence ID" value="QQP10758.1"/>
    <property type="molecule type" value="Genomic_DNA"/>
</dbReference>
<accession>A0ABX7APB2</accession>
<gene>
    <name evidence="1" type="ORF">FJQ98_16050</name>
</gene>
<keyword evidence="2" id="KW-1185">Reference proteome</keyword>
<evidence type="ECO:0000313" key="1">
    <source>
        <dbReference type="EMBL" id="QQP10758.1"/>
    </source>
</evidence>
<proteinExistence type="predicted"/>
<dbReference type="RefSeq" id="WP_143114915.1">
    <property type="nucleotide sequence ID" value="NZ_CP067341.1"/>
</dbReference>
<evidence type="ECO:0000313" key="2">
    <source>
        <dbReference type="Proteomes" id="UP000596049"/>
    </source>
</evidence>
<protein>
    <recommendedName>
        <fullName evidence="3">DUF5348 domain-containing protein</fullName>
    </recommendedName>
</protein>
<organism evidence="1 2">
    <name type="scientific">Lysinibacillus agricola</name>
    <dbReference type="NCBI Taxonomy" id="2590012"/>
    <lineage>
        <taxon>Bacteria</taxon>
        <taxon>Bacillati</taxon>
        <taxon>Bacillota</taxon>
        <taxon>Bacilli</taxon>
        <taxon>Bacillales</taxon>
        <taxon>Bacillaceae</taxon>
        <taxon>Lysinibacillus</taxon>
    </lineage>
</organism>
<sequence length="62" mass="7249">MMSSTVTFMDAMEASKNGKVVRFYDKEGFYNSVFKYNYPINENGIELYSFEDLIEGTWVILD</sequence>
<reference evidence="1 2" key="1">
    <citation type="submission" date="2020-01" db="EMBL/GenBank/DDBJ databases">
        <authorList>
            <person name="Liu G."/>
            <person name="Liu B."/>
        </authorList>
    </citation>
    <scope>NUCLEOTIDE SEQUENCE [LARGE SCALE GENOMIC DNA]</scope>
    <source>
        <strain evidence="1 2">FJAT-51161</strain>
    </source>
</reference>